<evidence type="ECO:0000259" key="2">
    <source>
        <dbReference type="Pfam" id="PF02698"/>
    </source>
</evidence>
<dbReference type="PANTHER" id="PTHR30336">
    <property type="entry name" value="INNER MEMBRANE PROTEIN, PROBABLE PERMEASE"/>
    <property type="match status" value="1"/>
</dbReference>
<feature type="transmembrane region" description="Helical" evidence="1">
    <location>
        <begin position="17"/>
        <end position="37"/>
    </location>
</feature>
<sequence length="222" mass="25194">MKTAAPRSGLRRYLRRGFWLSVVLVLAMQGWCCWQVYHYAQTPQTTPEHADAAIVLGAAAWGEKPSPVFRERINHALTLYQNERVEKLIFTGGTPKSGYSTEGAVARRFALRQGVPPQDILFETTSKDTYQNLANARWLMRKNGLKTVIIVSDPYHMARAMAMAEDLGIRAYPSPTPTSRYKDSDSRTQWKFFAEESAHLMAYRLLYIGRRIGKLFGSWTGA</sequence>
<dbReference type="Gene3D" id="3.40.50.620">
    <property type="entry name" value="HUPs"/>
    <property type="match status" value="1"/>
</dbReference>
<organism evidence="3 4">
    <name type="scientific">Kingella pumchi</name>
    <dbReference type="NCBI Taxonomy" id="2779506"/>
    <lineage>
        <taxon>Bacteria</taxon>
        <taxon>Pseudomonadati</taxon>
        <taxon>Pseudomonadota</taxon>
        <taxon>Betaproteobacteria</taxon>
        <taxon>Neisseriales</taxon>
        <taxon>Neisseriaceae</taxon>
        <taxon>Kingella</taxon>
    </lineage>
</organism>
<feature type="domain" description="DUF218" evidence="2">
    <location>
        <begin position="51"/>
        <end position="189"/>
    </location>
</feature>
<comment type="caution">
    <text evidence="3">The sequence shown here is derived from an EMBL/GenBank/DDBJ whole genome shotgun (WGS) entry which is preliminary data.</text>
</comment>
<dbReference type="Proteomes" id="UP001298424">
    <property type="component" value="Unassembled WGS sequence"/>
</dbReference>
<evidence type="ECO:0000313" key="4">
    <source>
        <dbReference type="Proteomes" id="UP001298424"/>
    </source>
</evidence>
<accession>A0ABS9NKK6</accession>
<gene>
    <name evidence="3" type="ORF">MB824_02290</name>
</gene>
<proteinExistence type="predicted"/>
<dbReference type="InterPro" id="IPR051599">
    <property type="entry name" value="Cell_Envelope_Assoc"/>
</dbReference>
<dbReference type="InterPro" id="IPR003848">
    <property type="entry name" value="DUF218"/>
</dbReference>
<keyword evidence="4" id="KW-1185">Reference proteome</keyword>
<dbReference type="RefSeq" id="WP_238745600.1">
    <property type="nucleotide sequence ID" value="NZ_JAKOOW010000007.1"/>
</dbReference>
<keyword evidence="1" id="KW-1133">Transmembrane helix</keyword>
<keyword evidence="1" id="KW-0812">Transmembrane</keyword>
<dbReference type="PANTHER" id="PTHR30336:SF20">
    <property type="entry name" value="DUF218 DOMAIN-CONTAINING PROTEIN"/>
    <property type="match status" value="1"/>
</dbReference>
<protein>
    <submittedName>
        <fullName evidence="3">YdcF family protein</fullName>
    </submittedName>
</protein>
<evidence type="ECO:0000256" key="1">
    <source>
        <dbReference type="SAM" id="Phobius"/>
    </source>
</evidence>
<dbReference type="Pfam" id="PF02698">
    <property type="entry name" value="DUF218"/>
    <property type="match status" value="1"/>
</dbReference>
<name>A0ABS9NKK6_9NEIS</name>
<dbReference type="EMBL" id="JAKOOW010000007">
    <property type="protein sequence ID" value="MCG6503327.1"/>
    <property type="molecule type" value="Genomic_DNA"/>
</dbReference>
<evidence type="ECO:0000313" key="3">
    <source>
        <dbReference type="EMBL" id="MCG6503327.1"/>
    </source>
</evidence>
<dbReference type="InterPro" id="IPR014729">
    <property type="entry name" value="Rossmann-like_a/b/a_fold"/>
</dbReference>
<keyword evidence="1" id="KW-0472">Membrane</keyword>
<reference evidence="3 4" key="1">
    <citation type="submission" date="2022-02" db="EMBL/GenBank/DDBJ databases">
        <title>Genome sequence data of Kingella unionensis sp. nov. strain CICC 24913 (CCUG 75125).</title>
        <authorList>
            <person name="Xiao M."/>
        </authorList>
    </citation>
    <scope>NUCLEOTIDE SEQUENCE [LARGE SCALE GENOMIC DNA]</scope>
    <source>
        <strain evidence="3 4">CICC 24913</strain>
    </source>
</reference>
<dbReference type="CDD" id="cd06259">
    <property type="entry name" value="YdcF-like"/>
    <property type="match status" value="1"/>
</dbReference>